<feature type="chain" id="PRO_5008500600" description="Glycoprotein" evidence="2">
    <location>
        <begin position="23"/>
        <end position="671"/>
    </location>
</feature>
<feature type="signal peptide" evidence="2">
    <location>
        <begin position="1"/>
        <end position="22"/>
    </location>
</feature>
<proteinExistence type="predicted"/>
<gene>
    <name evidence="4" type="ORF">ALC62_12483</name>
    <name evidence="3" type="ORF">ALC62_16011</name>
</gene>
<keyword evidence="2" id="KW-0732">Signal</keyword>
<evidence type="ECO:0000313" key="4">
    <source>
        <dbReference type="EMBL" id="KYM96849.1"/>
    </source>
</evidence>
<evidence type="ECO:0000313" key="5">
    <source>
        <dbReference type="Proteomes" id="UP000078542"/>
    </source>
</evidence>
<reference evidence="3 5" key="1">
    <citation type="submission" date="2016-03" db="EMBL/GenBank/DDBJ databases">
        <title>Cyphomyrmex costatus WGS genome.</title>
        <authorList>
            <person name="Nygaard S."/>
            <person name="Hu H."/>
            <person name="Boomsma J."/>
            <person name="Zhang G."/>
        </authorList>
    </citation>
    <scope>NUCLEOTIDE SEQUENCE [LARGE SCALE GENOMIC DNA]</scope>
    <source>
        <strain evidence="3">MS0001</strain>
        <tissue evidence="3">Whole body</tissue>
    </source>
</reference>
<evidence type="ECO:0000256" key="2">
    <source>
        <dbReference type="SAM" id="SignalP"/>
    </source>
</evidence>
<feature type="transmembrane region" description="Helical" evidence="1">
    <location>
        <begin position="582"/>
        <end position="602"/>
    </location>
</feature>
<dbReference type="EMBL" id="KQ978131">
    <property type="protein sequence ID" value="KYM96849.1"/>
    <property type="molecule type" value="Genomic_DNA"/>
</dbReference>
<evidence type="ECO:0000256" key="1">
    <source>
        <dbReference type="SAM" id="Phobius"/>
    </source>
</evidence>
<dbReference type="EMBL" id="KQ978512">
    <property type="protein sequence ID" value="KYM93388.1"/>
    <property type="molecule type" value="Genomic_DNA"/>
</dbReference>
<protein>
    <recommendedName>
        <fullName evidence="6">Glycoprotein</fullName>
    </recommendedName>
</protein>
<evidence type="ECO:0008006" key="6">
    <source>
        <dbReference type="Google" id="ProtNLM"/>
    </source>
</evidence>
<keyword evidence="1" id="KW-1133">Transmembrane helix</keyword>
<organism evidence="3 5">
    <name type="scientific">Cyphomyrmex costatus</name>
    <dbReference type="NCBI Taxonomy" id="456900"/>
    <lineage>
        <taxon>Eukaryota</taxon>
        <taxon>Metazoa</taxon>
        <taxon>Ecdysozoa</taxon>
        <taxon>Arthropoda</taxon>
        <taxon>Hexapoda</taxon>
        <taxon>Insecta</taxon>
        <taxon>Pterygota</taxon>
        <taxon>Neoptera</taxon>
        <taxon>Endopterygota</taxon>
        <taxon>Hymenoptera</taxon>
        <taxon>Apocrita</taxon>
        <taxon>Aculeata</taxon>
        <taxon>Formicoidea</taxon>
        <taxon>Formicidae</taxon>
        <taxon>Myrmicinae</taxon>
        <taxon>Cyphomyrmex</taxon>
    </lineage>
</organism>
<dbReference type="AlphaFoldDB" id="A0A151I640"/>
<accession>A0A151I640</accession>
<keyword evidence="1" id="KW-0472">Membrane</keyword>
<dbReference type="Pfam" id="PF24664">
    <property type="entry name" value="Monjiviricetes_fusion"/>
    <property type="match status" value="1"/>
</dbReference>
<feature type="transmembrane region" description="Helical" evidence="1">
    <location>
        <begin position="542"/>
        <end position="570"/>
    </location>
</feature>
<dbReference type="STRING" id="456900.A0A151I640"/>
<keyword evidence="1" id="KW-0812">Transmembrane</keyword>
<sequence>MRALELSSILILVLWTRVLVSGFTGYDCGTKGLNITTLSLLDIGDCDIDNIEPNQEEIYLQLLQTSDYDKTRALQCKLEIDRIIYHCGMHSHVSVVSGGRKEYMKELGADACRRLYDTGSVVLSSTIIDRIQKNATNWRSVTLAGTTGVDGRCHGAAYSDSYGEWDNVVVQASVKIITREFEATVKRSTGEVILPSGTRCTITERMCFDFDGTETYWRAIPDDHCRLDQYDVLYEGTANKLSPKFNLTSPVIYTVTAKDTTFALTKAGEMNLCGYRLLRTEHPKLLILEIHPSRTFKSKSKVSVNNLDIFTYVNSKFIYVERHIGTQLTRLYRDVMEQKCALEQQILRNALALASIAPDEMAHQITKSPGYTATVAGEVIHLIKCLPVECKLRHTDTCYTELPVSCRNVSSFLLPRSHIITRTAVPRDCGDVLPTMYQIDGTWFRITSRPIEALAPPTIQPLTKPAWKYVNLETLATSGIYSAEDLDRLKGHMMFPVERSSMINTIARGAMGQTIPPGSISMMNLMDEGTLNRLARSTGQRLWQGFVSFGSASAGVLAIFVIIRVVKLIIDTIINGYALHTVYGWSIHLLGALWSSVANLLLHFGRPTPPQKPTRSRTYILAGDALTEEQKFILATETQQEPTNSKSEDTGCNYNELREYLKTIDRKTSDC</sequence>
<evidence type="ECO:0000313" key="3">
    <source>
        <dbReference type="EMBL" id="KYM93388.1"/>
    </source>
</evidence>
<dbReference type="Proteomes" id="UP000078542">
    <property type="component" value="Unassembled WGS sequence"/>
</dbReference>
<name>A0A151I640_9HYME</name>
<keyword evidence="5" id="KW-1185">Reference proteome</keyword>